<gene>
    <name evidence="8" type="primary">rpsT</name>
    <name evidence="9" type="ORF">SAMN04244560_00531</name>
</gene>
<proteinExistence type="inferred from homology"/>
<organism evidence="9 10">
    <name type="scientific">Thermoanaerobacter thermohydrosulfuricus</name>
    <name type="common">Clostridium thermohydrosulfuricum</name>
    <dbReference type="NCBI Taxonomy" id="1516"/>
    <lineage>
        <taxon>Bacteria</taxon>
        <taxon>Bacillati</taxon>
        <taxon>Bacillota</taxon>
        <taxon>Clostridia</taxon>
        <taxon>Thermoanaerobacterales</taxon>
        <taxon>Thermoanaerobacteraceae</taxon>
        <taxon>Thermoanaerobacter</taxon>
    </lineage>
</organism>
<dbReference type="Gene3D" id="1.20.58.110">
    <property type="entry name" value="Ribosomal protein S20"/>
    <property type="match status" value="1"/>
</dbReference>
<dbReference type="SUPFAM" id="SSF46992">
    <property type="entry name" value="Ribosomal protein S20"/>
    <property type="match status" value="1"/>
</dbReference>
<accession>A0A1I1ZY34</accession>
<name>A0A1I1ZY34_THETY</name>
<dbReference type="PANTHER" id="PTHR33398:SF1">
    <property type="entry name" value="SMALL RIBOSOMAL SUBUNIT PROTEIN BS20C"/>
    <property type="match status" value="1"/>
</dbReference>
<dbReference type="GO" id="GO:0003735">
    <property type="term" value="F:structural constituent of ribosome"/>
    <property type="evidence" value="ECO:0007669"/>
    <property type="project" value="InterPro"/>
</dbReference>
<dbReference type="InterPro" id="IPR036510">
    <property type="entry name" value="Ribosomal_bS20_sf"/>
</dbReference>
<evidence type="ECO:0000256" key="2">
    <source>
        <dbReference type="ARBA" id="ARBA00007634"/>
    </source>
</evidence>
<evidence type="ECO:0000256" key="4">
    <source>
        <dbReference type="ARBA" id="ARBA00022884"/>
    </source>
</evidence>
<evidence type="ECO:0000256" key="7">
    <source>
        <dbReference type="ARBA" id="ARBA00035136"/>
    </source>
</evidence>
<protein>
    <recommendedName>
        <fullName evidence="7 8">Small ribosomal subunit protein bS20</fullName>
    </recommendedName>
</protein>
<dbReference type="Pfam" id="PF01649">
    <property type="entry name" value="Ribosomal_S20p"/>
    <property type="match status" value="1"/>
</dbReference>
<dbReference type="Proteomes" id="UP000183404">
    <property type="component" value="Unassembled WGS sequence"/>
</dbReference>
<evidence type="ECO:0000256" key="8">
    <source>
        <dbReference type="HAMAP-Rule" id="MF_00500"/>
    </source>
</evidence>
<dbReference type="GO" id="GO:0005829">
    <property type="term" value="C:cytosol"/>
    <property type="evidence" value="ECO:0007669"/>
    <property type="project" value="TreeGrafter"/>
</dbReference>
<evidence type="ECO:0000313" key="9">
    <source>
        <dbReference type="EMBL" id="SDF29047.1"/>
    </source>
</evidence>
<keyword evidence="5 8" id="KW-0689">Ribosomal protein</keyword>
<dbReference type="InterPro" id="IPR002583">
    <property type="entry name" value="Ribosomal_bS20"/>
</dbReference>
<dbReference type="EMBL" id="FNBS01000008">
    <property type="protein sequence ID" value="SDF29047.1"/>
    <property type="molecule type" value="Genomic_DNA"/>
</dbReference>
<dbReference type="GO" id="GO:0070181">
    <property type="term" value="F:small ribosomal subunit rRNA binding"/>
    <property type="evidence" value="ECO:0007669"/>
    <property type="project" value="TreeGrafter"/>
</dbReference>
<keyword evidence="6 8" id="KW-0687">Ribonucleoprotein</keyword>
<dbReference type="HAMAP" id="MF_00500">
    <property type="entry name" value="Ribosomal_bS20"/>
    <property type="match status" value="1"/>
</dbReference>
<dbReference type="GO" id="GO:0006412">
    <property type="term" value="P:translation"/>
    <property type="evidence" value="ECO:0007669"/>
    <property type="project" value="UniProtKB-UniRule"/>
</dbReference>
<evidence type="ECO:0000256" key="5">
    <source>
        <dbReference type="ARBA" id="ARBA00022980"/>
    </source>
</evidence>
<evidence type="ECO:0000256" key="6">
    <source>
        <dbReference type="ARBA" id="ARBA00023274"/>
    </source>
</evidence>
<comment type="function">
    <text evidence="1 8">Binds directly to 16S ribosomal RNA.</text>
</comment>
<reference evidence="9 10" key="1">
    <citation type="submission" date="2016-10" db="EMBL/GenBank/DDBJ databases">
        <authorList>
            <person name="de Groot N.N."/>
        </authorList>
    </citation>
    <scope>NUCLEOTIDE SEQUENCE [LARGE SCALE GENOMIC DNA]</scope>
    <source>
        <strain evidence="9 10">DSM 569</strain>
    </source>
</reference>
<dbReference type="FunFam" id="1.20.58.110:FF:000001">
    <property type="entry name" value="30S ribosomal protein S20"/>
    <property type="match status" value="1"/>
</dbReference>
<evidence type="ECO:0000313" key="10">
    <source>
        <dbReference type="Proteomes" id="UP000183404"/>
    </source>
</evidence>
<keyword evidence="3 8" id="KW-0699">rRNA-binding</keyword>
<dbReference type="GO" id="GO:0015935">
    <property type="term" value="C:small ribosomal subunit"/>
    <property type="evidence" value="ECO:0007669"/>
    <property type="project" value="TreeGrafter"/>
</dbReference>
<sequence>MANTKSAKKRISVIAKRTLRNKMIKSRVKTFIKKFNESLATGDIETIKEKLRLAVKELDKAATKGVLHKNTVARKKSRLYAKFNNLLKSAASNE</sequence>
<dbReference type="NCBIfam" id="TIGR00029">
    <property type="entry name" value="S20"/>
    <property type="match status" value="1"/>
</dbReference>
<evidence type="ECO:0000256" key="3">
    <source>
        <dbReference type="ARBA" id="ARBA00022730"/>
    </source>
</evidence>
<dbReference type="PANTHER" id="PTHR33398">
    <property type="entry name" value="30S RIBOSOMAL PROTEIN S20"/>
    <property type="match status" value="1"/>
</dbReference>
<keyword evidence="4 8" id="KW-0694">RNA-binding</keyword>
<dbReference type="AlphaFoldDB" id="A0A1I1ZY34"/>
<evidence type="ECO:0000256" key="1">
    <source>
        <dbReference type="ARBA" id="ARBA00003134"/>
    </source>
</evidence>
<dbReference type="RefSeq" id="WP_003869528.1">
    <property type="nucleotide sequence ID" value="NZ_FNBS01000008.1"/>
</dbReference>
<comment type="similarity">
    <text evidence="2 8">Belongs to the bacterial ribosomal protein bS20 family.</text>
</comment>